<evidence type="ECO:0000256" key="1">
    <source>
        <dbReference type="SAM" id="MobiDB-lite"/>
    </source>
</evidence>
<keyword evidence="3" id="KW-1185">Reference proteome</keyword>
<gene>
    <name evidence="2" type="ORF">PIB30_045755</name>
</gene>
<feature type="region of interest" description="Disordered" evidence="1">
    <location>
        <begin position="1"/>
        <end position="23"/>
    </location>
</feature>
<comment type="caution">
    <text evidence="2">The sequence shown here is derived from an EMBL/GenBank/DDBJ whole genome shotgun (WGS) entry which is preliminary data.</text>
</comment>
<protein>
    <submittedName>
        <fullName evidence="2">Uncharacterized protein</fullName>
    </submittedName>
</protein>
<dbReference type="Proteomes" id="UP001341840">
    <property type="component" value="Unassembled WGS sequence"/>
</dbReference>
<accession>A0ABU6SGA3</accession>
<proteinExistence type="predicted"/>
<feature type="compositionally biased region" description="Polar residues" evidence="1">
    <location>
        <begin position="1"/>
        <end position="14"/>
    </location>
</feature>
<sequence>MRKQASQALSNQGHGNKDKQILEFDPEIEKTLRKLRKQTKLQKQTHEISSEEAFEEVWDTMAEEGNQRRTLGDFTVPTTASCGCSIVRPAVEANNFKLKPSLIHLVQQD</sequence>
<reference evidence="2 3" key="1">
    <citation type="journal article" date="2023" name="Plants (Basel)">
        <title>Bridging the Gap: Combining Genomics and Transcriptomics Approaches to Understand Stylosanthes scabra, an Orphan Legume from the Brazilian Caatinga.</title>
        <authorList>
            <person name="Ferreira-Neto J.R.C."/>
            <person name="da Silva M.D."/>
            <person name="Binneck E."/>
            <person name="de Melo N.F."/>
            <person name="da Silva R.H."/>
            <person name="de Melo A.L.T.M."/>
            <person name="Pandolfi V."/>
            <person name="Bustamante F.O."/>
            <person name="Brasileiro-Vidal A.C."/>
            <person name="Benko-Iseppon A.M."/>
        </authorList>
    </citation>
    <scope>NUCLEOTIDE SEQUENCE [LARGE SCALE GENOMIC DNA]</scope>
    <source>
        <tissue evidence="2">Leaves</tissue>
    </source>
</reference>
<evidence type="ECO:0000313" key="2">
    <source>
        <dbReference type="EMBL" id="MED6135361.1"/>
    </source>
</evidence>
<evidence type="ECO:0000313" key="3">
    <source>
        <dbReference type="Proteomes" id="UP001341840"/>
    </source>
</evidence>
<dbReference type="EMBL" id="JASCZI010060696">
    <property type="protein sequence ID" value="MED6135361.1"/>
    <property type="molecule type" value="Genomic_DNA"/>
</dbReference>
<name>A0ABU6SGA3_9FABA</name>
<organism evidence="2 3">
    <name type="scientific">Stylosanthes scabra</name>
    <dbReference type="NCBI Taxonomy" id="79078"/>
    <lineage>
        <taxon>Eukaryota</taxon>
        <taxon>Viridiplantae</taxon>
        <taxon>Streptophyta</taxon>
        <taxon>Embryophyta</taxon>
        <taxon>Tracheophyta</taxon>
        <taxon>Spermatophyta</taxon>
        <taxon>Magnoliopsida</taxon>
        <taxon>eudicotyledons</taxon>
        <taxon>Gunneridae</taxon>
        <taxon>Pentapetalae</taxon>
        <taxon>rosids</taxon>
        <taxon>fabids</taxon>
        <taxon>Fabales</taxon>
        <taxon>Fabaceae</taxon>
        <taxon>Papilionoideae</taxon>
        <taxon>50 kb inversion clade</taxon>
        <taxon>dalbergioids sensu lato</taxon>
        <taxon>Dalbergieae</taxon>
        <taxon>Pterocarpus clade</taxon>
        <taxon>Stylosanthes</taxon>
    </lineage>
</organism>